<dbReference type="PANTHER" id="PTHR12967">
    <property type="entry name" value="PROTEIN SHQ1 HOMOLOG"/>
    <property type="match status" value="1"/>
</dbReference>
<dbReference type="Proteomes" id="UP000533896">
    <property type="component" value="Unassembled WGS sequence"/>
</dbReference>
<evidence type="ECO:0000256" key="2">
    <source>
        <dbReference type="ARBA" id="ARBA00004642"/>
    </source>
</evidence>
<dbReference type="GO" id="GO:0000493">
    <property type="term" value="P:box H/ACA snoRNP assembly"/>
    <property type="evidence" value="ECO:0007669"/>
    <property type="project" value="InterPro"/>
</dbReference>
<gene>
    <name evidence="9" type="primary">Shq1</name>
    <name evidence="9" type="ORF">LOPRUF_R02554</name>
</gene>
<evidence type="ECO:0000259" key="8">
    <source>
        <dbReference type="PROSITE" id="PS51203"/>
    </source>
</evidence>
<dbReference type="GO" id="GO:0005829">
    <property type="term" value="C:cytosol"/>
    <property type="evidence" value="ECO:0007669"/>
    <property type="project" value="UniProtKB-SubCell"/>
</dbReference>
<dbReference type="AlphaFoldDB" id="A0A7K8K7D0"/>
<dbReference type="InterPro" id="IPR007052">
    <property type="entry name" value="CS_dom"/>
</dbReference>
<feature type="non-terminal residue" evidence="9">
    <location>
        <position position="1"/>
    </location>
</feature>
<evidence type="ECO:0000256" key="3">
    <source>
        <dbReference type="ARBA" id="ARBA00005607"/>
    </source>
</evidence>
<dbReference type="InterPro" id="IPR007009">
    <property type="entry name" value="Shq1_C"/>
</dbReference>
<dbReference type="Pfam" id="PF21413">
    <property type="entry name" value="SHQ1-like_CS"/>
    <property type="match status" value="1"/>
</dbReference>
<evidence type="ECO:0000313" key="10">
    <source>
        <dbReference type="Proteomes" id="UP000533896"/>
    </source>
</evidence>
<keyword evidence="5" id="KW-0963">Cytoplasm</keyword>
<dbReference type="InterPro" id="IPR048696">
    <property type="entry name" value="SHQ1-like_CS"/>
</dbReference>
<feature type="domain" description="CS" evidence="8">
    <location>
        <begin position="1"/>
        <end position="105"/>
    </location>
</feature>
<feature type="region of interest" description="Disordered" evidence="7">
    <location>
        <begin position="458"/>
        <end position="534"/>
    </location>
</feature>
<evidence type="ECO:0000256" key="5">
    <source>
        <dbReference type="ARBA" id="ARBA00022490"/>
    </source>
</evidence>
<comment type="subcellular location">
    <subcellularLocation>
        <location evidence="1">Cytoplasm</location>
        <location evidence="1">Cytosol</location>
    </subcellularLocation>
    <subcellularLocation>
        <location evidence="2">Nucleus</location>
        <location evidence="2">Nucleoplasm</location>
    </subcellularLocation>
</comment>
<comment type="similarity">
    <text evidence="3">Belongs to the SHQ1 family.</text>
</comment>
<dbReference type="FunFam" id="2.60.40.790:FF:000022">
    <property type="entry name" value="Protein SHQ1 homolog"/>
    <property type="match status" value="1"/>
</dbReference>
<accession>A0A7K8K7D0</accession>
<dbReference type="OrthoDB" id="73639at2759"/>
<evidence type="ECO:0000256" key="4">
    <source>
        <dbReference type="ARBA" id="ARBA00013750"/>
    </source>
</evidence>
<dbReference type="InterPro" id="IPR008978">
    <property type="entry name" value="HSP20-like_chaperone"/>
</dbReference>
<proteinExistence type="inferred from homology"/>
<evidence type="ECO:0000313" key="9">
    <source>
        <dbReference type="EMBL" id="NXE12906.1"/>
    </source>
</evidence>
<keyword evidence="10" id="KW-1185">Reference proteome</keyword>
<organism evidence="9 10">
    <name type="scientific">Lophotis ruficrista</name>
    <dbReference type="NCBI Taxonomy" id="172689"/>
    <lineage>
        <taxon>Eukaryota</taxon>
        <taxon>Metazoa</taxon>
        <taxon>Chordata</taxon>
        <taxon>Craniata</taxon>
        <taxon>Vertebrata</taxon>
        <taxon>Euteleostomi</taxon>
        <taxon>Archelosauria</taxon>
        <taxon>Archosauria</taxon>
        <taxon>Dinosauria</taxon>
        <taxon>Saurischia</taxon>
        <taxon>Theropoda</taxon>
        <taxon>Coelurosauria</taxon>
        <taxon>Aves</taxon>
        <taxon>Neognathae</taxon>
        <taxon>Neoaves</taxon>
        <taxon>Otidimorphae</taxon>
        <taxon>Otidiformes</taxon>
        <taxon>Otididae</taxon>
        <taxon>Lophotis</taxon>
    </lineage>
</organism>
<name>A0A7K8K7D0_9AVES</name>
<sequence>MITPAFELTQDPDFLTIIIKVPYARASEFDVYFEGEDFKFYAKPYFLRQSGIHGGISFFAHRLTLPGRVVEDGREKACYNTDKGIRTFTIRLPKEIPGRYFEGLDMLTSLLAPKKSRSARPLVEEITASAELSEEEEDDFDWEIEQTPYQENAENTLPLQYRYGFGNLRSGVFQRLQDELSDVIDIKDPDQTPVDERRRKRLAAEAAKFEPDHYLADFFEDEAIQHLLQYKPWWVDAHKKAIASQGASHQEHGTHHFKGAAIVFSEEEREQLRKFTNKSYLLDKRSRHHAYLGLIDILLAYCYEIRVNEGDKNVESSWNVRKLSATLCWLESFTSIHDVLVSFGRRVLCYPLYRHFGLVTRALSDTVMILQIGKAAVLKCLLDIHKIFMESDPAYILNDLFVTDYCIWIQKNKSKKLAALSESLQKTTLAKSHIGFELEELEAAAVLVQEEESALKAAGTVSKQQLPSSESETSDSEESSSTSSSETEGSDSDERESSTSEDEKINSLQGTLQEERTAPLIDCNGLRQGTNTSTFEVSDEKSKLSLQFTSVPGKLIEELEKQMHTAIRLSEQPEGLATASCVLQEQEENLVSEPDRFSKDTAGKGNFLEVSSKANPLLFLCSTNEDED</sequence>
<dbReference type="PROSITE" id="PS51203">
    <property type="entry name" value="CS"/>
    <property type="match status" value="1"/>
</dbReference>
<protein>
    <recommendedName>
        <fullName evidence="4">Protein SHQ1 homolog</fullName>
    </recommendedName>
</protein>
<feature type="compositionally biased region" description="Basic and acidic residues" evidence="7">
    <location>
        <begin position="495"/>
        <end position="505"/>
    </location>
</feature>
<dbReference type="EMBL" id="VWYV01000940">
    <property type="protein sequence ID" value="NXE12906.1"/>
    <property type="molecule type" value="Genomic_DNA"/>
</dbReference>
<evidence type="ECO:0000256" key="1">
    <source>
        <dbReference type="ARBA" id="ARBA00004514"/>
    </source>
</evidence>
<comment type="caution">
    <text evidence="9">The sequence shown here is derived from an EMBL/GenBank/DDBJ whole genome shotgun (WGS) entry which is preliminary data.</text>
</comment>
<dbReference type="GO" id="GO:0051082">
    <property type="term" value="F:unfolded protein binding"/>
    <property type="evidence" value="ECO:0007669"/>
    <property type="project" value="TreeGrafter"/>
</dbReference>
<dbReference type="PANTHER" id="PTHR12967:SF0">
    <property type="entry name" value="PROTEIN SHQ1 HOMOLOG"/>
    <property type="match status" value="1"/>
</dbReference>
<dbReference type="Pfam" id="PF04925">
    <property type="entry name" value="SHQ1"/>
    <property type="match status" value="1"/>
</dbReference>
<evidence type="ECO:0000256" key="6">
    <source>
        <dbReference type="ARBA" id="ARBA00023242"/>
    </source>
</evidence>
<keyword evidence="6" id="KW-0539">Nucleus</keyword>
<reference evidence="9 10" key="1">
    <citation type="submission" date="2019-09" db="EMBL/GenBank/DDBJ databases">
        <title>Bird 10,000 Genomes (B10K) Project - Family phase.</title>
        <authorList>
            <person name="Zhang G."/>
        </authorList>
    </citation>
    <scope>NUCLEOTIDE SEQUENCE [LARGE SCALE GENOMIC DNA]</scope>
    <source>
        <strain evidence="9">B10K-CU-031-23</strain>
    </source>
</reference>
<dbReference type="Gene3D" id="2.60.40.790">
    <property type="match status" value="1"/>
</dbReference>
<dbReference type="GO" id="GO:0005654">
    <property type="term" value="C:nucleoplasm"/>
    <property type="evidence" value="ECO:0007669"/>
    <property type="project" value="UniProtKB-SubCell"/>
</dbReference>
<evidence type="ECO:0000256" key="7">
    <source>
        <dbReference type="SAM" id="MobiDB-lite"/>
    </source>
</evidence>
<dbReference type="InterPro" id="IPR039742">
    <property type="entry name" value="Shq1"/>
</dbReference>
<feature type="non-terminal residue" evidence="9">
    <location>
        <position position="628"/>
    </location>
</feature>